<dbReference type="InterPro" id="IPR011990">
    <property type="entry name" value="TPR-like_helical_dom_sf"/>
</dbReference>
<dbReference type="Gene3D" id="1.25.40.1040">
    <property type="match status" value="1"/>
</dbReference>
<comment type="caution">
    <text evidence="2">The sequence shown here is derived from an EMBL/GenBank/DDBJ whole genome shotgun (WGS) entry which is preliminary data.</text>
</comment>
<proteinExistence type="predicted"/>
<keyword evidence="1" id="KW-0472">Membrane</keyword>
<dbReference type="RefSeq" id="WP_190465627.1">
    <property type="nucleotide sequence ID" value="NZ_JACJSG010000001.1"/>
</dbReference>
<keyword evidence="3" id="KW-1185">Reference proteome</keyword>
<keyword evidence="1" id="KW-0812">Transmembrane</keyword>
<organism evidence="2 3">
    <name type="scientific">Anabaena azotica FACHB-119</name>
    <dbReference type="NCBI Taxonomy" id="947527"/>
    <lineage>
        <taxon>Bacteria</taxon>
        <taxon>Bacillati</taxon>
        <taxon>Cyanobacteriota</taxon>
        <taxon>Cyanophyceae</taxon>
        <taxon>Nostocales</taxon>
        <taxon>Nostocaceae</taxon>
        <taxon>Anabaena</taxon>
        <taxon>Anabaena azotica</taxon>
    </lineage>
</organism>
<sequence>MASSGEDYLVVRQRQIERKKRILTIVSVVSFFGSTVFGVVQLVQRSTHSPPPVTATKSPESLLQEQAKGYELVLQREPNNQVALEKLSLLRVQMQDFKGAAEILEKLVKQYPDKQEYKVVLEDMKKRQGKSDRSN</sequence>
<evidence type="ECO:0000256" key="1">
    <source>
        <dbReference type="SAM" id="Phobius"/>
    </source>
</evidence>
<dbReference type="SUPFAM" id="SSF48452">
    <property type="entry name" value="TPR-like"/>
    <property type="match status" value="1"/>
</dbReference>
<name>A0ABR8CW55_9NOST</name>
<feature type="transmembrane region" description="Helical" evidence="1">
    <location>
        <begin position="22"/>
        <end position="43"/>
    </location>
</feature>
<keyword evidence="1" id="KW-1133">Transmembrane helix</keyword>
<gene>
    <name evidence="2" type="ORF">H6G83_00770</name>
</gene>
<evidence type="ECO:0000313" key="2">
    <source>
        <dbReference type="EMBL" id="MBD2499155.1"/>
    </source>
</evidence>
<reference evidence="2 3" key="1">
    <citation type="journal article" date="2020" name="ISME J.">
        <title>Comparative genomics reveals insights into cyanobacterial evolution and habitat adaptation.</title>
        <authorList>
            <person name="Chen M.Y."/>
            <person name="Teng W.K."/>
            <person name="Zhao L."/>
            <person name="Hu C.X."/>
            <person name="Zhou Y.K."/>
            <person name="Han B.P."/>
            <person name="Song L.R."/>
            <person name="Shu W.S."/>
        </authorList>
    </citation>
    <scope>NUCLEOTIDE SEQUENCE [LARGE SCALE GENOMIC DNA]</scope>
    <source>
        <strain evidence="2 3">FACHB-119</strain>
    </source>
</reference>
<dbReference type="Proteomes" id="UP000661112">
    <property type="component" value="Unassembled WGS sequence"/>
</dbReference>
<accession>A0ABR8CW55</accession>
<evidence type="ECO:0000313" key="3">
    <source>
        <dbReference type="Proteomes" id="UP000661112"/>
    </source>
</evidence>
<dbReference type="EMBL" id="JACJSG010000001">
    <property type="protein sequence ID" value="MBD2499155.1"/>
    <property type="molecule type" value="Genomic_DNA"/>
</dbReference>
<protein>
    <submittedName>
        <fullName evidence="2">Tetratricopeptide repeat protein</fullName>
    </submittedName>
</protein>